<dbReference type="EMBL" id="MAYM02002349">
    <property type="protein sequence ID" value="RLM96121.1"/>
    <property type="molecule type" value="Genomic_DNA"/>
</dbReference>
<feature type="chain" id="PRO_5036343574" description="Thioredoxin-like fold domain-containing protein" evidence="1">
    <location>
        <begin position="20"/>
        <end position="501"/>
    </location>
</feature>
<reference evidence="7 8" key="2">
    <citation type="submission" date="2018-07" db="EMBL/GenBank/DDBJ databases">
        <title>Genome sequencing of oomycete isolates from Chile give support for New Zealand origin for Phytophthora kernoviae and make available the first Nothophytophthora sp. genome.</title>
        <authorList>
            <person name="Studholme D.J."/>
            <person name="Sanfuentes E."/>
            <person name="Panda P."/>
            <person name="Hill R."/>
            <person name="Sambles C."/>
            <person name="Grant M."/>
            <person name="Williams N.M."/>
            <person name="Mcdougal R.L."/>
        </authorList>
    </citation>
    <scope>NUCLEOTIDE SEQUENCE [LARGE SCALE GENOMIC DNA]</scope>
    <source>
        <strain evidence="5">Chile2</strain>
        <strain evidence="6">Chile4</strain>
    </source>
</reference>
<dbReference type="Gene3D" id="3.40.30.10">
    <property type="entry name" value="Glutaredoxin"/>
    <property type="match status" value="2"/>
</dbReference>
<evidence type="ECO:0000313" key="5">
    <source>
        <dbReference type="EMBL" id="RLM96121.1"/>
    </source>
</evidence>
<keyword evidence="7" id="KW-1185">Reference proteome</keyword>
<dbReference type="PANTHER" id="PTHR33875">
    <property type="entry name" value="OS09G0542200 PROTEIN"/>
    <property type="match status" value="1"/>
</dbReference>
<organism evidence="5 8">
    <name type="scientific">Phytophthora kernoviae</name>
    <dbReference type="NCBI Taxonomy" id="325452"/>
    <lineage>
        <taxon>Eukaryota</taxon>
        <taxon>Sar</taxon>
        <taxon>Stramenopiles</taxon>
        <taxon>Oomycota</taxon>
        <taxon>Peronosporomycetes</taxon>
        <taxon>Peronosporales</taxon>
        <taxon>Peronosporaceae</taxon>
        <taxon>Phytophthora</taxon>
    </lineage>
</organism>
<evidence type="ECO:0000313" key="3">
    <source>
        <dbReference type="EMBL" id="KAG2524795.1"/>
    </source>
</evidence>
<feature type="signal peptide" evidence="1">
    <location>
        <begin position="1"/>
        <end position="19"/>
    </location>
</feature>
<name>A0A3R7MJU1_9STRA</name>
<protein>
    <recommendedName>
        <fullName evidence="2">Thioredoxin-like fold domain-containing protein</fullName>
    </recommendedName>
</protein>
<dbReference type="Proteomes" id="UP000792063">
    <property type="component" value="Unassembled WGS sequence"/>
</dbReference>
<feature type="domain" description="Thioredoxin-like fold" evidence="2">
    <location>
        <begin position="33"/>
        <end position="209"/>
    </location>
</feature>
<dbReference type="EMBL" id="JPWV03000106">
    <property type="protein sequence ID" value="KAG2524795.1"/>
    <property type="molecule type" value="Genomic_DNA"/>
</dbReference>
<dbReference type="InterPro" id="IPR036249">
    <property type="entry name" value="Thioredoxin-like_sf"/>
</dbReference>
<evidence type="ECO:0000313" key="4">
    <source>
        <dbReference type="EMBL" id="KAG2526464.1"/>
    </source>
</evidence>
<dbReference type="SUPFAM" id="SSF52833">
    <property type="entry name" value="Thioredoxin-like"/>
    <property type="match status" value="2"/>
</dbReference>
<gene>
    <name evidence="5" type="ORF">BBI17_004661</name>
    <name evidence="6" type="ORF">BBO99_00004535</name>
    <name evidence="3" type="ORF">JM16_004315</name>
    <name evidence="4" type="ORF">JM18_003866</name>
</gene>
<comment type="caution">
    <text evidence="5">The sequence shown here is derived from an EMBL/GenBank/DDBJ whole genome shotgun (WGS) entry which is preliminary data.</text>
</comment>
<dbReference type="Proteomes" id="UP000285624">
    <property type="component" value="Unassembled WGS sequence"/>
</dbReference>
<dbReference type="Proteomes" id="UP000785171">
    <property type="component" value="Unassembled WGS sequence"/>
</dbReference>
<dbReference type="InterPro" id="IPR012336">
    <property type="entry name" value="Thioredoxin-like_fold"/>
</dbReference>
<evidence type="ECO:0000259" key="2">
    <source>
        <dbReference type="Pfam" id="PF13462"/>
    </source>
</evidence>
<proteinExistence type="predicted"/>
<dbReference type="AlphaFoldDB" id="A0A3R7MJU1"/>
<evidence type="ECO:0000313" key="8">
    <source>
        <dbReference type="Proteomes" id="UP000285883"/>
    </source>
</evidence>
<dbReference type="EMBL" id="MBDN02000111">
    <property type="protein sequence ID" value="RLN80366.1"/>
    <property type="molecule type" value="Genomic_DNA"/>
</dbReference>
<reference evidence="3" key="1">
    <citation type="journal article" date="2015" name="Genom Data">
        <title>Genome sequences of six Phytophthora species associated with forests in New Zealand.</title>
        <authorList>
            <person name="Studholme D.J."/>
            <person name="McDougal R.L."/>
            <person name="Sambles C."/>
            <person name="Hansen E."/>
            <person name="Hardy G."/>
            <person name="Grant M."/>
            <person name="Ganley R.J."/>
            <person name="Williams N.M."/>
        </authorList>
    </citation>
    <scope>NUCLEOTIDE SEQUENCE</scope>
    <source>
        <strain evidence="3">NZFS 2646</strain>
        <strain evidence="4">NZFS 3630</strain>
    </source>
</reference>
<evidence type="ECO:0000256" key="1">
    <source>
        <dbReference type="SAM" id="SignalP"/>
    </source>
</evidence>
<dbReference type="Pfam" id="PF13462">
    <property type="entry name" value="Thioredoxin_4"/>
    <property type="match status" value="1"/>
</dbReference>
<dbReference type="Proteomes" id="UP000285883">
    <property type="component" value="Unassembled WGS sequence"/>
</dbReference>
<sequence>MKSLLLALTVAFALSVNNAQVPIPGEPPGFTIGQGSGSAGVQLETYIDLLCPYSKTAYAGVKALASHYKPDELRVKAILFPLPFHQYGFTTAESVFTITSALGDDQFAPWLEVVYKNQESFWNEATKDRSAAQVTNDLKELAQKKFPSLTDKQWEEGMTGYGGTKADEHTRVAWKYACTRTITGTPQYTLNGVHFEEADSLWGLEDWIKAIDPLVQANKHKEDFCQNTANMAFLARFLLFTIGLYVLTNAQRIPRKPPGFTLGSGSADAGVQLESYIDLLCPDSKSAYPGLKRLADHYKPDELRVRFVLFPLPYHQHAFAAAEAAFTITDALGDSSFTQWLETIYSNQDIFWNKPNKDLTPVQVTEKLKTLAQKTFPSLTDAQWEKGMTGYGGTDADDHTRESWKYTCTRGMSGTPLYTLNGVPFEADADWSFEKWFHVIDPLVKANKPVLKDQEEMQGLWEATHILSGVPRSQPDRDVMHLVRSGEWATAAQACEGVAES</sequence>
<accession>A0A3R7MJU1</accession>
<evidence type="ECO:0000313" key="6">
    <source>
        <dbReference type="EMBL" id="RLN80366.1"/>
    </source>
</evidence>
<reference evidence="3" key="3">
    <citation type="submission" date="2020-06" db="EMBL/GenBank/DDBJ databases">
        <authorList>
            <person name="Studholme D.J."/>
        </authorList>
    </citation>
    <scope>NUCLEOTIDE SEQUENCE</scope>
    <source>
        <strain evidence="3">NZFS 2646</strain>
        <strain evidence="4">NZFS 3630</strain>
    </source>
</reference>
<evidence type="ECO:0000313" key="7">
    <source>
        <dbReference type="Proteomes" id="UP000285624"/>
    </source>
</evidence>
<dbReference type="PANTHER" id="PTHR33875:SF2">
    <property type="entry name" value="ACR183CP"/>
    <property type="match status" value="1"/>
</dbReference>
<dbReference type="STRING" id="325452.A0A3R7MJU1"/>
<dbReference type="EMBL" id="JPWU03000100">
    <property type="protein sequence ID" value="KAG2526464.1"/>
    <property type="molecule type" value="Genomic_DNA"/>
</dbReference>
<keyword evidence="1" id="KW-0732">Signal</keyword>